<comment type="caution">
    <text evidence="2">The sequence shown here is derived from an EMBL/GenBank/DDBJ whole genome shotgun (WGS) entry which is preliminary data.</text>
</comment>
<evidence type="ECO:0000313" key="2">
    <source>
        <dbReference type="EMBL" id="KAG6651285.1"/>
    </source>
</evidence>
<proteinExistence type="predicted"/>
<keyword evidence="1" id="KW-1133">Transmembrane helix</keyword>
<organism evidence="2 3">
    <name type="scientific">Carya illinoinensis</name>
    <name type="common">Pecan</name>
    <dbReference type="NCBI Taxonomy" id="32201"/>
    <lineage>
        <taxon>Eukaryota</taxon>
        <taxon>Viridiplantae</taxon>
        <taxon>Streptophyta</taxon>
        <taxon>Embryophyta</taxon>
        <taxon>Tracheophyta</taxon>
        <taxon>Spermatophyta</taxon>
        <taxon>Magnoliopsida</taxon>
        <taxon>eudicotyledons</taxon>
        <taxon>Gunneridae</taxon>
        <taxon>Pentapetalae</taxon>
        <taxon>rosids</taxon>
        <taxon>fabids</taxon>
        <taxon>Fagales</taxon>
        <taxon>Juglandaceae</taxon>
        <taxon>Carya</taxon>
    </lineage>
</organism>
<keyword evidence="1" id="KW-0812">Transmembrane</keyword>
<keyword evidence="1" id="KW-0472">Membrane</keyword>
<dbReference type="Proteomes" id="UP000811609">
    <property type="component" value="Chromosome 6"/>
</dbReference>
<sequence length="110" mass="13038">MNAEEENEEMLRPRGILWLVCTVIVRVELSCFFFFRGRSVKFNAVKGLEKGRIGRLEENRKPDESVMVYKWSMANGNANYGERERERERDRSKHETLRIDVGLFFLFVFG</sequence>
<gene>
    <name evidence="2" type="ORF">CIPAW_06G100200</name>
</gene>
<keyword evidence="3" id="KW-1185">Reference proteome</keyword>
<name>A0A8T1QA97_CARIL</name>
<dbReference type="EMBL" id="CM031814">
    <property type="protein sequence ID" value="KAG6651285.1"/>
    <property type="molecule type" value="Genomic_DNA"/>
</dbReference>
<evidence type="ECO:0000256" key="1">
    <source>
        <dbReference type="SAM" id="Phobius"/>
    </source>
</evidence>
<reference evidence="2" key="1">
    <citation type="submission" date="2020-12" db="EMBL/GenBank/DDBJ databases">
        <title>WGS assembly of Carya illinoinensis cv. Pawnee.</title>
        <authorList>
            <person name="Platts A."/>
            <person name="Shu S."/>
            <person name="Wright S."/>
            <person name="Barry K."/>
            <person name="Edger P."/>
            <person name="Pires J.C."/>
            <person name="Schmutz J."/>
        </authorList>
    </citation>
    <scope>NUCLEOTIDE SEQUENCE</scope>
    <source>
        <tissue evidence="2">Leaf</tissue>
    </source>
</reference>
<evidence type="ECO:0008006" key="4">
    <source>
        <dbReference type="Google" id="ProtNLM"/>
    </source>
</evidence>
<dbReference type="AlphaFoldDB" id="A0A8T1QA97"/>
<evidence type="ECO:0000313" key="3">
    <source>
        <dbReference type="Proteomes" id="UP000811609"/>
    </source>
</evidence>
<protein>
    <recommendedName>
        <fullName evidence="4">Transmembrane protein</fullName>
    </recommendedName>
</protein>
<accession>A0A8T1QA97</accession>
<feature type="transmembrane region" description="Helical" evidence="1">
    <location>
        <begin position="15"/>
        <end position="35"/>
    </location>
</feature>